<comment type="subcellular location">
    <subcellularLocation>
        <location evidence="1">Cell membrane</location>
        <topology evidence="1">Multi-pass membrane protein</topology>
    </subcellularLocation>
</comment>
<keyword evidence="2" id="KW-0813">Transport</keyword>
<feature type="transmembrane region" description="Helical" evidence="9">
    <location>
        <begin position="73"/>
        <end position="90"/>
    </location>
</feature>
<keyword evidence="12" id="KW-1185">Reference proteome</keyword>
<feature type="transmembrane region" description="Helical" evidence="9">
    <location>
        <begin position="177"/>
        <end position="195"/>
    </location>
</feature>
<proteinExistence type="predicted"/>
<evidence type="ECO:0000259" key="10">
    <source>
        <dbReference type="Pfam" id="PF00999"/>
    </source>
</evidence>
<feature type="transmembrane region" description="Helical" evidence="9">
    <location>
        <begin position="322"/>
        <end position="343"/>
    </location>
</feature>
<sequence>MDHTEFFEFAPYHLMLAAAGAVIILAHWLPRLVSSREPAAAPLLILLGMAAFWLVPGSPAVPDPRLNPKPWEIVSELTVIVSLFAAGLRLDSLRPWKRWGPTLRLLLIGMPLTIAAVALLGWGIGGMTAAGAILLGAVLAPTDPVLAGDVQVGPPLKGGEHPVRFTLTTEAALNDGLAFPFVYLGLIVALQGLDPQSWLLHWAAIDVVYRIAAGAAMGICGGWVLGQVLFIYPGNAALANTGSGVVALAGVLLCYGSTELVEGYGFIAVAAMGLTLRRIENEHRFHLRLHNFCETIEHALTALLLVALGNVLPVILGDLTSALVLIAVLLIVLIRPAAGWLSLAGTRLGRRDRAVISVFGVRGIGSIYYLCYAGAHIEFVNEPELWSLIGLTILLSTMLHGFTVGRAMDKVANE</sequence>
<evidence type="ECO:0000313" key="11">
    <source>
        <dbReference type="EMBL" id="MBY6141023.1"/>
    </source>
</evidence>
<evidence type="ECO:0000256" key="9">
    <source>
        <dbReference type="SAM" id="Phobius"/>
    </source>
</evidence>
<reference evidence="11 12" key="1">
    <citation type="submission" date="2021-06" db="EMBL/GenBank/DDBJ databases">
        <title>50 bacteria genomes isolated from Dapeng, Shenzhen, China.</title>
        <authorList>
            <person name="Zheng W."/>
            <person name="Yu S."/>
            <person name="Huang Y."/>
        </authorList>
    </citation>
    <scope>NUCLEOTIDE SEQUENCE [LARGE SCALE GENOMIC DNA]</scope>
    <source>
        <strain evidence="11 12">DP1N14-2</strain>
    </source>
</reference>
<feature type="transmembrane region" description="Helical" evidence="9">
    <location>
        <begin position="207"/>
        <end position="232"/>
    </location>
</feature>
<evidence type="ECO:0000256" key="6">
    <source>
        <dbReference type="ARBA" id="ARBA00022989"/>
    </source>
</evidence>
<evidence type="ECO:0000256" key="2">
    <source>
        <dbReference type="ARBA" id="ARBA00022448"/>
    </source>
</evidence>
<evidence type="ECO:0000256" key="8">
    <source>
        <dbReference type="ARBA" id="ARBA00023136"/>
    </source>
</evidence>
<dbReference type="Pfam" id="PF00999">
    <property type="entry name" value="Na_H_Exchanger"/>
    <property type="match status" value="1"/>
</dbReference>
<protein>
    <submittedName>
        <fullName evidence="11">Cation:proton antiporter</fullName>
    </submittedName>
</protein>
<evidence type="ECO:0000256" key="5">
    <source>
        <dbReference type="ARBA" id="ARBA00022692"/>
    </source>
</evidence>
<evidence type="ECO:0000256" key="4">
    <source>
        <dbReference type="ARBA" id="ARBA00022475"/>
    </source>
</evidence>
<evidence type="ECO:0000256" key="7">
    <source>
        <dbReference type="ARBA" id="ARBA00023065"/>
    </source>
</evidence>
<keyword evidence="8 9" id="KW-0472">Membrane</keyword>
<evidence type="ECO:0000313" key="12">
    <source>
        <dbReference type="Proteomes" id="UP000766629"/>
    </source>
</evidence>
<feature type="transmembrane region" description="Helical" evidence="9">
    <location>
        <begin position="244"/>
        <end position="274"/>
    </location>
</feature>
<feature type="transmembrane region" description="Helical" evidence="9">
    <location>
        <begin position="12"/>
        <end position="29"/>
    </location>
</feature>
<feature type="transmembrane region" description="Helical" evidence="9">
    <location>
        <begin position="385"/>
        <end position="405"/>
    </location>
</feature>
<evidence type="ECO:0000256" key="1">
    <source>
        <dbReference type="ARBA" id="ARBA00004651"/>
    </source>
</evidence>
<keyword evidence="4" id="KW-1003">Cell membrane</keyword>
<organism evidence="11 12">
    <name type="scientific">Leisingera daeponensis</name>
    <dbReference type="NCBI Taxonomy" id="405746"/>
    <lineage>
        <taxon>Bacteria</taxon>
        <taxon>Pseudomonadati</taxon>
        <taxon>Pseudomonadota</taxon>
        <taxon>Alphaproteobacteria</taxon>
        <taxon>Rhodobacterales</taxon>
        <taxon>Roseobacteraceae</taxon>
        <taxon>Leisingera</taxon>
    </lineage>
</organism>
<keyword evidence="6 9" id="KW-1133">Transmembrane helix</keyword>
<feature type="transmembrane region" description="Helical" evidence="9">
    <location>
        <begin position="102"/>
        <end position="124"/>
    </location>
</feature>
<feature type="domain" description="Cation/H+ exchanger transmembrane" evidence="10">
    <location>
        <begin position="41"/>
        <end position="408"/>
    </location>
</feature>
<feature type="transmembrane region" description="Helical" evidence="9">
    <location>
        <begin position="355"/>
        <end position="379"/>
    </location>
</feature>
<dbReference type="Proteomes" id="UP000766629">
    <property type="component" value="Unassembled WGS sequence"/>
</dbReference>
<keyword evidence="3" id="KW-0050">Antiport</keyword>
<feature type="transmembrane region" description="Helical" evidence="9">
    <location>
        <begin position="295"/>
        <end position="316"/>
    </location>
</feature>
<dbReference type="Gene3D" id="1.20.1530.20">
    <property type="match status" value="1"/>
</dbReference>
<dbReference type="PANTHER" id="PTHR32507:SF8">
    <property type="entry name" value="CNH1P"/>
    <property type="match status" value="1"/>
</dbReference>
<keyword evidence="5 9" id="KW-0812">Transmembrane</keyword>
<dbReference type="InterPro" id="IPR006153">
    <property type="entry name" value="Cation/H_exchanger_TM"/>
</dbReference>
<evidence type="ECO:0000256" key="3">
    <source>
        <dbReference type="ARBA" id="ARBA00022449"/>
    </source>
</evidence>
<keyword evidence="7" id="KW-0406">Ion transport</keyword>
<accession>A0ABS7NIJ3</accession>
<name>A0ABS7NIJ3_9RHOB</name>
<dbReference type="InterPro" id="IPR038770">
    <property type="entry name" value="Na+/solute_symporter_sf"/>
</dbReference>
<dbReference type="EMBL" id="JAHVJA010000008">
    <property type="protein sequence ID" value="MBY6141023.1"/>
    <property type="molecule type" value="Genomic_DNA"/>
</dbReference>
<dbReference type="RefSeq" id="WP_222509127.1">
    <property type="nucleotide sequence ID" value="NZ_JAHVJA010000008.1"/>
</dbReference>
<gene>
    <name evidence="11" type="ORF">KUV26_16405</name>
</gene>
<comment type="caution">
    <text evidence="11">The sequence shown here is derived from an EMBL/GenBank/DDBJ whole genome shotgun (WGS) entry which is preliminary data.</text>
</comment>
<feature type="transmembrane region" description="Helical" evidence="9">
    <location>
        <begin position="41"/>
        <end position="61"/>
    </location>
</feature>
<dbReference type="PANTHER" id="PTHR32507">
    <property type="entry name" value="NA(+)/H(+) ANTIPORTER 1"/>
    <property type="match status" value="1"/>
</dbReference>